<reference evidence="2 3" key="1">
    <citation type="submission" date="2022-11" db="EMBL/GenBank/DDBJ databases">
        <title>Minimal conservation of predation-associated metabolite biosynthetic gene clusters underscores biosynthetic potential of Myxococcota including descriptions for ten novel species: Archangium lansinium sp. nov., Myxococcus landrumus sp. nov., Nannocystis bai.</title>
        <authorList>
            <person name="Ahearne A."/>
            <person name="Stevens C."/>
            <person name="Dowd S."/>
        </authorList>
    </citation>
    <scope>NUCLEOTIDE SEQUENCE [LARGE SCALE GENOMIC DNA]</scope>
    <source>
        <strain evidence="2 3">NCELM</strain>
    </source>
</reference>
<gene>
    <name evidence="2" type="ORF">POL58_49300</name>
</gene>
<dbReference type="InterPro" id="IPR045426">
    <property type="entry name" value="ADYC"/>
</dbReference>
<name>A0ABT5BQI6_9BACT</name>
<accession>A0ABT5BQI6</accession>
<evidence type="ECO:0000313" key="2">
    <source>
        <dbReference type="EMBL" id="MDC0675824.1"/>
    </source>
</evidence>
<dbReference type="EMBL" id="JAQNDN010000028">
    <property type="protein sequence ID" value="MDC0675824.1"/>
    <property type="molecule type" value="Genomic_DNA"/>
</dbReference>
<evidence type="ECO:0000259" key="1">
    <source>
        <dbReference type="Pfam" id="PF20032"/>
    </source>
</evidence>
<dbReference type="Pfam" id="PF20032">
    <property type="entry name" value="ADYC"/>
    <property type="match status" value="1"/>
</dbReference>
<feature type="domain" description="ADYC" evidence="1">
    <location>
        <begin position="2"/>
        <end position="126"/>
    </location>
</feature>
<organism evidence="2 3">
    <name type="scientific">Nannocystis radixulma</name>
    <dbReference type="NCBI Taxonomy" id="2995305"/>
    <lineage>
        <taxon>Bacteria</taxon>
        <taxon>Pseudomonadati</taxon>
        <taxon>Myxococcota</taxon>
        <taxon>Polyangia</taxon>
        <taxon>Nannocystales</taxon>
        <taxon>Nannocystaceae</taxon>
        <taxon>Nannocystis</taxon>
    </lineage>
</organism>
<evidence type="ECO:0000313" key="3">
    <source>
        <dbReference type="Proteomes" id="UP001217838"/>
    </source>
</evidence>
<keyword evidence="3" id="KW-1185">Reference proteome</keyword>
<dbReference type="Proteomes" id="UP001217838">
    <property type="component" value="Unassembled WGS sequence"/>
</dbReference>
<sequence length="130" mass="13973">MQDPQTNAWAPMCGPGPDGLARAMPLAGTWTTDGRHEPAEGAFNVTCTSGAIGKCVRFGSKPWATAHNGESLWDYHQAYMRMVRADDCGDGHSFAKPGMLIDIGDRIDVQRSGEAPEFVLEAGWGPLLPN</sequence>
<comment type="caution">
    <text evidence="2">The sequence shown here is derived from an EMBL/GenBank/DDBJ whole genome shotgun (WGS) entry which is preliminary data.</text>
</comment>
<protein>
    <submittedName>
        <fullName evidence="2">ADYC domain-containing protein</fullName>
    </submittedName>
</protein>
<dbReference type="RefSeq" id="WP_272011414.1">
    <property type="nucleotide sequence ID" value="NZ_JAQNDN010000028.1"/>
</dbReference>
<proteinExistence type="predicted"/>